<gene>
    <name evidence="1" type="ORF">HGMM_F23B02C43</name>
</gene>
<reference evidence="1" key="2">
    <citation type="journal article" date="2012" name="PLoS ONE">
        <title>A Deeply Branching Thermophilic Bacterium with an Ancient Acetyl-CoA Pathway Dominates a Subsurface Ecosystem.</title>
        <authorList>
            <person name="Takami H."/>
            <person name="Noguchi H."/>
            <person name="Takaki Y."/>
            <person name="Uchiyama I."/>
            <person name="Toyoda A."/>
            <person name="Nishi S."/>
            <person name="Chee G.-J."/>
            <person name="Arai W."/>
            <person name="Nunoura T."/>
            <person name="Itoh T."/>
            <person name="Hattori M."/>
            <person name="Takai K."/>
        </authorList>
    </citation>
    <scope>NUCLEOTIDE SEQUENCE</scope>
</reference>
<dbReference type="PROSITE" id="PS51257">
    <property type="entry name" value="PROKAR_LIPOPROTEIN"/>
    <property type="match status" value="1"/>
</dbReference>
<sequence>MVSKPPVVLAIVLLALTGGCTIVNRPKPPEQEQTQLERRQYQQRDFDTNDVKLVMKAVLNTLQDDGFTVRNAVVDLGLISAVKEIMLTGRTSTSQQRSPAETWAEIFAAAISRGRTQPSTPQQPMRYRNIQQLEATVNVSPFGTNQTRVRVSFVARVLDNEGAVVESQPVTDPGVYQTFFAKVDKGIFLEKQKF</sequence>
<accession>H5SG18</accession>
<dbReference type="AlphaFoldDB" id="H5SG18"/>
<reference evidence="1" key="1">
    <citation type="journal article" date="2005" name="Environ. Microbiol.">
        <title>Genetic and functional properties of uncultivated thermophilic crenarchaeotes from a subsurface gold mine as revealed by analysis of genome fragments.</title>
        <authorList>
            <person name="Nunoura T."/>
            <person name="Hirayama H."/>
            <person name="Takami H."/>
            <person name="Oida H."/>
            <person name="Nishi S."/>
            <person name="Shimamura S."/>
            <person name="Suzuki Y."/>
            <person name="Inagaki F."/>
            <person name="Takai K."/>
            <person name="Nealson K.H."/>
            <person name="Horikoshi K."/>
        </authorList>
    </citation>
    <scope>NUCLEOTIDE SEQUENCE</scope>
</reference>
<proteinExistence type="predicted"/>
<name>H5SG18_9BACT</name>
<organism evidence="1">
    <name type="scientific">uncultured Bacteroidota bacterium</name>
    <dbReference type="NCBI Taxonomy" id="152509"/>
    <lineage>
        <taxon>Bacteria</taxon>
        <taxon>Pseudomonadati</taxon>
        <taxon>Bacteroidota</taxon>
        <taxon>environmental samples</taxon>
    </lineage>
</organism>
<protein>
    <submittedName>
        <fullName evidence="1">Hypothetical conserved protein</fullName>
    </submittedName>
</protein>
<dbReference type="EMBL" id="AP011709">
    <property type="protein sequence ID" value="BAL55104.1"/>
    <property type="molecule type" value="Genomic_DNA"/>
</dbReference>
<evidence type="ECO:0000313" key="1">
    <source>
        <dbReference type="EMBL" id="BAL55104.1"/>
    </source>
</evidence>